<comment type="caution">
    <text evidence="2">The sequence shown here is derived from an EMBL/GenBank/DDBJ whole genome shotgun (WGS) entry which is preliminary data.</text>
</comment>
<evidence type="ECO:0000313" key="3">
    <source>
        <dbReference type="Proteomes" id="UP000702544"/>
    </source>
</evidence>
<dbReference type="NCBIfam" id="TIGR03433">
    <property type="entry name" value="padR_acidobact"/>
    <property type="match status" value="1"/>
</dbReference>
<protein>
    <submittedName>
        <fullName evidence="2">PadR family transcriptional regulator</fullName>
    </submittedName>
</protein>
<dbReference type="Pfam" id="PF03551">
    <property type="entry name" value="PadR"/>
    <property type="match status" value="1"/>
</dbReference>
<accession>A0AAE5CCH9</accession>
<dbReference type="EMBL" id="JAACAK010000088">
    <property type="protein sequence ID" value="NIR75660.1"/>
    <property type="molecule type" value="Genomic_DNA"/>
</dbReference>
<dbReference type="InterPro" id="IPR017799">
    <property type="entry name" value="Tscrpt_reg_PadR_acidobac-type"/>
</dbReference>
<dbReference type="InterPro" id="IPR036390">
    <property type="entry name" value="WH_DNA-bd_sf"/>
</dbReference>
<dbReference type="PANTHER" id="PTHR33169">
    <property type="entry name" value="PADR-FAMILY TRANSCRIPTIONAL REGULATOR"/>
    <property type="match status" value="1"/>
</dbReference>
<evidence type="ECO:0000259" key="1">
    <source>
        <dbReference type="Pfam" id="PF03551"/>
    </source>
</evidence>
<dbReference type="Proteomes" id="UP000702544">
    <property type="component" value="Unassembled WGS sequence"/>
</dbReference>
<dbReference type="InterPro" id="IPR036388">
    <property type="entry name" value="WH-like_DNA-bd_sf"/>
</dbReference>
<reference evidence="2 3" key="1">
    <citation type="submission" date="2020-01" db="EMBL/GenBank/DDBJ databases">
        <title>Genomes assembled from Gulf of Kutch pelagic sediment metagenomes.</title>
        <authorList>
            <person name="Chandrashekar M."/>
            <person name="Mahajan M.S."/>
            <person name="Dave K.J."/>
            <person name="Vatsa P."/>
            <person name="Nathani N.M."/>
        </authorList>
    </citation>
    <scope>NUCLEOTIDE SEQUENCE [LARGE SCALE GENOMIC DNA]</scope>
    <source>
        <strain evidence="2">KS3-K002</strain>
    </source>
</reference>
<evidence type="ECO:0000313" key="2">
    <source>
        <dbReference type="EMBL" id="NIR75660.1"/>
    </source>
</evidence>
<gene>
    <name evidence="2" type="ORF">GWO12_11205</name>
</gene>
<dbReference type="Gene3D" id="1.10.10.10">
    <property type="entry name" value="Winged helix-like DNA-binding domain superfamily/Winged helix DNA-binding domain"/>
    <property type="match status" value="1"/>
</dbReference>
<dbReference type="InterPro" id="IPR005149">
    <property type="entry name" value="Tscrpt_reg_PadR_N"/>
</dbReference>
<organism evidence="2 3">
    <name type="scientific">Candidatus Kutchimonas denitrificans</name>
    <dbReference type="NCBI Taxonomy" id="3056748"/>
    <lineage>
        <taxon>Bacteria</taxon>
        <taxon>Pseudomonadati</taxon>
        <taxon>Gemmatimonadota</taxon>
        <taxon>Gemmatimonadia</taxon>
        <taxon>Candidatus Palauibacterales</taxon>
        <taxon>Candidatus Palauibacteraceae</taxon>
        <taxon>Candidatus Kutchimonas</taxon>
    </lineage>
</organism>
<sequence length="116" mass="13292">MATQSLALLKGTLDLLILKTVSWGPMHGYGISRWIRERSGEAFRIEEGALYPALRRLERKGWLKAEWGETDTGREAKFYELTPEGQARLEAEAREWGRYVEAMARVLNAPRPAWAM</sequence>
<dbReference type="PANTHER" id="PTHR33169:SF14">
    <property type="entry name" value="TRANSCRIPTIONAL REGULATOR RV3488"/>
    <property type="match status" value="1"/>
</dbReference>
<dbReference type="InterPro" id="IPR052509">
    <property type="entry name" value="Metal_resp_DNA-bind_regulator"/>
</dbReference>
<feature type="domain" description="Transcription regulator PadR N-terminal" evidence="1">
    <location>
        <begin position="17"/>
        <end position="90"/>
    </location>
</feature>
<dbReference type="AlphaFoldDB" id="A0AAE5CCH9"/>
<proteinExistence type="predicted"/>
<dbReference type="SUPFAM" id="SSF46785">
    <property type="entry name" value="Winged helix' DNA-binding domain"/>
    <property type="match status" value="1"/>
</dbReference>
<name>A0AAE5CCH9_9BACT</name>